<evidence type="ECO:0000256" key="7">
    <source>
        <dbReference type="PROSITE-ProRule" id="PRU01360"/>
    </source>
</evidence>
<dbReference type="Gene3D" id="3.55.50.30">
    <property type="match status" value="1"/>
</dbReference>
<evidence type="ECO:0000313" key="10">
    <source>
        <dbReference type="EMBL" id="KWR57130.1"/>
    </source>
</evidence>
<feature type="domain" description="TonB-dependent receptor plug" evidence="9">
    <location>
        <begin position="217"/>
        <end position="326"/>
    </location>
</feature>
<dbReference type="NCBIfam" id="TIGR04057">
    <property type="entry name" value="SusC_RagA_signa"/>
    <property type="match status" value="1"/>
</dbReference>
<reference evidence="10 11" key="1">
    <citation type="journal article" date="2016" name="BMC Genomics">
        <title>Type VI secretion systems of human gut Bacteroidales segregate into three genetic architectures, two of which are contained on mobile genetic elements.</title>
        <authorList>
            <person name="Coyne M.J."/>
            <person name="Roelofs K.G."/>
            <person name="Comstock L.E."/>
        </authorList>
    </citation>
    <scope>NUCLEOTIDE SEQUENCE [LARGE SCALE GENOMIC DNA]</scope>
    <source>
        <strain evidence="10 11">CL09T03C01</strain>
    </source>
</reference>
<name>A0A108TBV2_BACSE</name>
<dbReference type="InterPro" id="IPR012910">
    <property type="entry name" value="Plug_dom"/>
</dbReference>
<dbReference type="AlphaFoldDB" id="A0A108TBV2"/>
<evidence type="ECO:0000256" key="1">
    <source>
        <dbReference type="ARBA" id="ARBA00004571"/>
    </source>
</evidence>
<evidence type="ECO:0000259" key="8">
    <source>
        <dbReference type="Pfam" id="PF07660"/>
    </source>
</evidence>
<dbReference type="Pfam" id="PF07715">
    <property type="entry name" value="Plug"/>
    <property type="match status" value="1"/>
</dbReference>
<dbReference type="FunFam" id="2.170.130.10:FF:000008">
    <property type="entry name" value="SusC/RagA family TonB-linked outer membrane protein"/>
    <property type="match status" value="1"/>
</dbReference>
<dbReference type="RefSeq" id="WP_060385223.1">
    <property type="nucleotide sequence ID" value="NZ_LRGC01000002.1"/>
</dbReference>
<evidence type="ECO:0000256" key="2">
    <source>
        <dbReference type="ARBA" id="ARBA00022448"/>
    </source>
</evidence>
<keyword evidence="5 7" id="KW-0472">Membrane</keyword>
<dbReference type="PATRIC" id="fig|46506.5.peg.630"/>
<keyword evidence="4 7" id="KW-0812">Transmembrane</keyword>
<dbReference type="Gene3D" id="2.40.170.20">
    <property type="entry name" value="TonB-dependent receptor, beta-barrel domain"/>
    <property type="match status" value="1"/>
</dbReference>
<evidence type="ECO:0000256" key="3">
    <source>
        <dbReference type="ARBA" id="ARBA00022452"/>
    </source>
</evidence>
<dbReference type="FunFam" id="2.60.40.1120:FF:000003">
    <property type="entry name" value="Outer membrane protein Omp121"/>
    <property type="match status" value="1"/>
</dbReference>
<protein>
    <submittedName>
        <fullName evidence="10">TonB-dependent receptor plug domain protein</fullName>
    </submittedName>
</protein>
<dbReference type="EMBL" id="LRGC01000002">
    <property type="protein sequence ID" value="KWR57130.1"/>
    <property type="molecule type" value="Genomic_DNA"/>
</dbReference>
<dbReference type="SUPFAM" id="SSF49464">
    <property type="entry name" value="Carboxypeptidase regulatory domain-like"/>
    <property type="match status" value="1"/>
</dbReference>
<evidence type="ECO:0000259" key="9">
    <source>
        <dbReference type="Pfam" id="PF07715"/>
    </source>
</evidence>
<gene>
    <name evidence="10" type="ORF">AA415_00586</name>
</gene>
<comment type="caution">
    <text evidence="10">The sequence shown here is derived from an EMBL/GenBank/DDBJ whole genome shotgun (WGS) entry which is preliminary data.</text>
</comment>
<dbReference type="Pfam" id="PF13715">
    <property type="entry name" value="CarbopepD_reg_2"/>
    <property type="match status" value="1"/>
</dbReference>
<dbReference type="Proteomes" id="UP000056419">
    <property type="component" value="Unassembled WGS sequence"/>
</dbReference>
<comment type="subcellular location">
    <subcellularLocation>
        <location evidence="1 7">Cell outer membrane</location>
        <topology evidence="1 7">Multi-pass membrane protein</topology>
    </subcellularLocation>
</comment>
<keyword evidence="10" id="KW-0675">Receptor</keyword>
<dbReference type="Gene3D" id="2.170.130.10">
    <property type="entry name" value="TonB-dependent receptor, plug domain"/>
    <property type="match status" value="1"/>
</dbReference>
<keyword evidence="2 7" id="KW-0813">Transport</keyword>
<keyword evidence="6 7" id="KW-0998">Cell outer membrane</keyword>
<dbReference type="Pfam" id="PF07660">
    <property type="entry name" value="STN"/>
    <property type="match status" value="1"/>
</dbReference>
<evidence type="ECO:0000256" key="5">
    <source>
        <dbReference type="ARBA" id="ARBA00023136"/>
    </source>
</evidence>
<dbReference type="GO" id="GO:0009279">
    <property type="term" value="C:cell outer membrane"/>
    <property type="evidence" value="ECO:0007669"/>
    <property type="project" value="UniProtKB-SubCell"/>
</dbReference>
<dbReference type="PROSITE" id="PS52016">
    <property type="entry name" value="TONB_DEPENDENT_REC_3"/>
    <property type="match status" value="1"/>
</dbReference>
<proteinExistence type="inferred from homology"/>
<dbReference type="InterPro" id="IPR023997">
    <property type="entry name" value="TonB-dep_OMP_SusC/RagA_CS"/>
</dbReference>
<dbReference type="SUPFAM" id="SSF56935">
    <property type="entry name" value="Porins"/>
    <property type="match status" value="1"/>
</dbReference>
<organism evidence="10 11">
    <name type="scientific">Bacteroides stercoris</name>
    <dbReference type="NCBI Taxonomy" id="46506"/>
    <lineage>
        <taxon>Bacteria</taxon>
        <taxon>Pseudomonadati</taxon>
        <taxon>Bacteroidota</taxon>
        <taxon>Bacteroidia</taxon>
        <taxon>Bacteroidales</taxon>
        <taxon>Bacteroidaceae</taxon>
        <taxon>Bacteroides</taxon>
    </lineage>
</organism>
<dbReference type="InterPro" id="IPR011662">
    <property type="entry name" value="Secretin/TonB_short_N"/>
</dbReference>
<dbReference type="Gene3D" id="2.60.40.1120">
    <property type="entry name" value="Carboxypeptidase-like, regulatory domain"/>
    <property type="match status" value="1"/>
</dbReference>
<evidence type="ECO:0000256" key="6">
    <source>
        <dbReference type="ARBA" id="ARBA00023237"/>
    </source>
</evidence>
<dbReference type="NCBIfam" id="TIGR04056">
    <property type="entry name" value="OMP_RagA_SusC"/>
    <property type="match status" value="1"/>
</dbReference>
<feature type="domain" description="Secretin/TonB short N-terminal" evidence="8">
    <location>
        <begin position="64"/>
        <end position="114"/>
    </location>
</feature>
<dbReference type="InterPro" id="IPR036942">
    <property type="entry name" value="Beta-barrel_TonB_sf"/>
</dbReference>
<dbReference type="InterPro" id="IPR008969">
    <property type="entry name" value="CarboxyPept-like_regulatory"/>
</dbReference>
<evidence type="ECO:0000313" key="11">
    <source>
        <dbReference type="Proteomes" id="UP000056419"/>
    </source>
</evidence>
<dbReference type="InterPro" id="IPR037066">
    <property type="entry name" value="Plug_dom_sf"/>
</dbReference>
<keyword evidence="11" id="KW-1185">Reference proteome</keyword>
<keyword evidence="3 7" id="KW-1134">Transmembrane beta strand</keyword>
<comment type="similarity">
    <text evidence="7">Belongs to the TonB-dependent receptor family.</text>
</comment>
<evidence type="ECO:0000256" key="4">
    <source>
        <dbReference type="ARBA" id="ARBA00022692"/>
    </source>
</evidence>
<dbReference type="InterPro" id="IPR039426">
    <property type="entry name" value="TonB-dep_rcpt-like"/>
</dbReference>
<dbReference type="InterPro" id="IPR023996">
    <property type="entry name" value="TonB-dep_OMP_SusC/RagA"/>
</dbReference>
<dbReference type="STRING" id="46506.AA415_00586"/>
<accession>A0A108TBV2</accession>
<sequence>MNNLPNTKRKSENVHSFLAFLLFICFSFTSYYIQAQEVKGITLNVQNETAENVFNQLSIQTGLKFFYDQEIVNSAPRITLKVSNASLQDVLERITLQTKLYFNRDNHTISVGKQKTGQGTSKGIKLRNIKGRVVDQDGEPIIGASVLVKGTTNGVITDMDGNYNLIDVPENALLAFSYIGYQTVELKANGKGLDKIMMKEDNELLDEVVVVGYGVQKKRDVTTAIASIRASDLKGQPVTSMAEAMVGKMPGVQVSQSTGAPGSSLQIKVRGTGTITAGTSPLYVVDGVPLAKEQLNTFNMNDVESIEVLKDASSSAIYGSRGSNGVVLITTKKGQEGRATVSYNGYYGWQTVSKKIDMLNAYEYADLVNDARNNTYVDKMEVVNRKRIAQNKQPLAFSITDSNAIRLQNTGNDYNTIVPVEILPYLRGEKGLVDTDWQDEIFRTAGMQNHSVSVSGGSQKIKYYASVDYLSQDGVIINSDFTRYSSRFNLDVTEGIFKFGLSLNPSVTIENAVNSDGAYNKDGGGIIASALHSAPIFPVYNADGSFCFAQNAWSPNTQTTLEDGSVKKGNSQTQVWNPVALALLQKDETKASRIFGNVYGEVAFMPELKYRANFGVDIYNSSQDTFRPSTIPVANTEGNPESEPEATAKTAKMYNWLFEQTVTYNKDIKGHSISALAGWTMQYQRDESTYAFANGFITNNVPTLNAGTVTRGDSHASEWALLSGLARVQYNYKGKYMVTGALRADGASRFGKDNRWGWFPSVSAGWRLTEEPFMKSLTFIDDLKLRASYGLTGNFRIPNYGAQGEVAYYSYVLGGNSADVVKGAAPKSMPNPELHWEKTAQVNIGFDASLFKNRLTLGLDLYNSNTYDLLLDVPVPMTTGYKTRLENIGKVNNKGVEFNIATNQKMGDFNWSVYFNISKNINEVKELGPGNADIISSGSVSNAYFITRVGEPIGSYYLPVVEGVFKNQEEVDATLHYMDSPTNYGLADTKPGDFKFKDVNGDKVLDISDTDRAIVGNYMPDFTYGFGATLAWKGIDFGIVFQGVQGNEILNLSRRYFYNHEGNMNNYKGALNRWKSEDEPGSGMNVRANRVSKGQNGTTSTWHVEDGSYLRIKNISLGYTLPENWIKKVYLKSARIYCSLQNPFTFTHYEGYNPEVSNRSAVTTNGEDYGVYPLARTTSIGVNLTF</sequence>